<keyword evidence="3" id="KW-0677">Repeat</keyword>
<name>A0AAD9V196_ACRCE</name>
<evidence type="ECO:0000313" key="8">
    <source>
        <dbReference type="EMBL" id="KAK2557599.1"/>
    </source>
</evidence>
<accession>A0AAD9V196</accession>
<evidence type="ECO:0000256" key="6">
    <source>
        <dbReference type="ARBA" id="ARBA00023180"/>
    </source>
</evidence>
<dbReference type="SMART" id="SM00179">
    <property type="entry name" value="EGF_CA"/>
    <property type="match status" value="1"/>
</dbReference>
<evidence type="ECO:0000256" key="4">
    <source>
        <dbReference type="ARBA" id="ARBA00022837"/>
    </source>
</evidence>
<evidence type="ECO:0000256" key="3">
    <source>
        <dbReference type="ARBA" id="ARBA00022737"/>
    </source>
</evidence>
<feature type="domain" description="EGF-like calcium-binding" evidence="7">
    <location>
        <begin position="38"/>
        <end position="91"/>
    </location>
</feature>
<dbReference type="InterPro" id="IPR009030">
    <property type="entry name" value="Growth_fac_rcpt_cys_sf"/>
</dbReference>
<evidence type="ECO:0000313" key="9">
    <source>
        <dbReference type="Proteomes" id="UP001249851"/>
    </source>
</evidence>
<reference evidence="8" key="2">
    <citation type="journal article" date="2023" name="Science">
        <title>Genomic signatures of disease resistance in endangered staghorn corals.</title>
        <authorList>
            <person name="Vollmer S.V."/>
            <person name="Selwyn J.D."/>
            <person name="Despard B.A."/>
            <person name="Roesel C.L."/>
        </authorList>
    </citation>
    <scope>NUCLEOTIDE SEQUENCE</scope>
    <source>
        <strain evidence="8">K2</strain>
    </source>
</reference>
<dbReference type="PANTHER" id="PTHR24039:SF28">
    <property type="entry name" value="EGF-LIKE DOMAIN-CONTAINING PROTEIN"/>
    <property type="match status" value="1"/>
</dbReference>
<dbReference type="Proteomes" id="UP001249851">
    <property type="component" value="Unassembled WGS sequence"/>
</dbReference>
<dbReference type="PANTHER" id="PTHR24039">
    <property type="entry name" value="FIBRILLIN-RELATED"/>
    <property type="match status" value="1"/>
</dbReference>
<dbReference type="SUPFAM" id="SSF57184">
    <property type="entry name" value="Growth factor receptor domain"/>
    <property type="match status" value="1"/>
</dbReference>
<dbReference type="InterPro" id="IPR001881">
    <property type="entry name" value="EGF-like_Ca-bd_dom"/>
</dbReference>
<keyword evidence="2" id="KW-0732">Signal</keyword>
<evidence type="ECO:0000256" key="2">
    <source>
        <dbReference type="ARBA" id="ARBA00022729"/>
    </source>
</evidence>
<evidence type="ECO:0000259" key="7">
    <source>
        <dbReference type="SMART" id="SM00179"/>
    </source>
</evidence>
<reference evidence="8" key="1">
    <citation type="journal article" date="2023" name="G3 (Bethesda)">
        <title>Whole genome assembly and annotation of the endangered Caribbean coral Acropora cervicornis.</title>
        <authorList>
            <person name="Selwyn J.D."/>
            <person name="Vollmer S.V."/>
        </authorList>
    </citation>
    <scope>NUCLEOTIDE SEQUENCE</scope>
    <source>
        <strain evidence="8">K2</strain>
    </source>
</reference>
<gene>
    <name evidence="8" type="ORF">P5673_019951</name>
</gene>
<keyword evidence="4" id="KW-0106">Calcium</keyword>
<dbReference type="Gene3D" id="2.10.25.10">
    <property type="entry name" value="Laminin"/>
    <property type="match status" value="2"/>
</dbReference>
<sequence length="207" mass="23027">MANCADGAACKDTLYGYKCVCPPSTYTHGDARKIPCSDVDECKDWKNCVAKLEGHSDVHPGVCVNFYGGYNCECVPGYFKFYGEVGFAFCYKNPSECDRKPLVAAVANADTANELHRYRNALPHWSLSHWFSGYLFVLDNIPIQSAILTVMLPVEMSLVATNVNVREDIKVTTRIAKMKMSAVLEDINAVHMRIAQTQWVLTSANVK</sequence>
<evidence type="ECO:0000256" key="5">
    <source>
        <dbReference type="ARBA" id="ARBA00023157"/>
    </source>
</evidence>
<keyword evidence="5" id="KW-1015">Disulfide bond</keyword>
<dbReference type="InterPro" id="IPR013032">
    <property type="entry name" value="EGF-like_CS"/>
</dbReference>
<protein>
    <recommendedName>
        <fullName evidence="7">EGF-like calcium-binding domain-containing protein</fullName>
    </recommendedName>
</protein>
<dbReference type="EMBL" id="JARQWQ010000048">
    <property type="protein sequence ID" value="KAK2557599.1"/>
    <property type="molecule type" value="Genomic_DNA"/>
</dbReference>
<comment type="caution">
    <text evidence="8">The sequence shown here is derived from an EMBL/GenBank/DDBJ whole genome shotgun (WGS) entry which is preliminary data.</text>
</comment>
<dbReference type="GO" id="GO:0005509">
    <property type="term" value="F:calcium ion binding"/>
    <property type="evidence" value="ECO:0007669"/>
    <property type="project" value="InterPro"/>
</dbReference>
<keyword evidence="1" id="KW-0245">EGF-like domain</keyword>
<keyword evidence="9" id="KW-1185">Reference proteome</keyword>
<evidence type="ECO:0000256" key="1">
    <source>
        <dbReference type="ARBA" id="ARBA00022536"/>
    </source>
</evidence>
<dbReference type="Pfam" id="PF12661">
    <property type="entry name" value="hEGF"/>
    <property type="match status" value="1"/>
</dbReference>
<dbReference type="InterPro" id="IPR049883">
    <property type="entry name" value="NOTCH1_EGF-like"/>
</dbReference>
<dbReference type="AlphaFoldDB" id="A0AAD9V196"/>
<proteinExistence type="predicted"/>
<dbReference type="Pfam" id="PF07645">
    <property type="entry name" value="EGF_CA"/>
    <property type="match status" value="1"/>
</dbReference>
<dbReference type="CDD" id="cd00054">
    <property type="entry name" value="EGF_CA"/>
    <property type="match status" value="1"/>
</dbReference>
<organism evidence="8 9">
    <name type="scientific">Acropora cervicornis</name>
    <name type="common">Staghorn coral</name>
    <dbReference type="NCBI Taxonomy" id="6130"/>
    <lineage>
        <taxon>Eukaryota</taxon>
        <taxon>Metazoa</taxon>
        <taxon>Cnidaria</taxon>
        <taxon>Anthozoa</taxon>
        <taxon>Hexacorallia</taxon>
        <taxon>Scleractinia</taxon>
        <taxon>Astrocoeniina</taxon>
        <taxon>Acroporidae</taxon>
        <taxon>Acropora</taxon>
    </lineage>
</organism>
<keyword evidence="6" id="KW-0325">Glycoprotein</keyword>